<dbReference type="Proteomes" id="UP001176960">
    <property type="component" value="Unassembled WGS sequence"/>
</dbReference>
<dbReference type="EMBL" id="CATKSH010000003">
    <property type="protein sequence ID" value="CAI9119908.1"/>
    <property type="molecule type" value="Genomic_DNA"/>
</dbReference>
<proteinExistence type="predicted"/>
<feature type="transmembrane region" description="Helical" evidence="1">
    <location>
        <begin position="49"/>
        <end position="68"/>
    </location>
</feature>
<evidence type="ECO:0000313" key="3">
    <source>
        <dbReference type="Proteomes" id="UP001176960"/>
    </source>
</evidence>
<keyword evidence="1" id="KW-1133">Transmembrane helix</keyword>
<evidence type="ECO:0000313" key="2">
    <source>
        <dbReference type="EMBL" id="CAI9119908.1"/>
    </source>
</evidence>
<dbReference type="AlphaFoldDB" id="A0AA35UUG6"/>
<protein>
    <submittedName>
        <fullName evidence="2">Uncharacterized protein</fullName>
    </submittedName>
</protein>
<reference evidence="2" key="1">
    <citation type="submission" date="2023-03" db="EMBL/GenBank/DDBJ databases">
        <authorList>
            <person name="Cleenwerck I."/>
        </authorList>
    </citation>
    <scope>NUCLEOTIDE SEQUENCE</scope>
    <source>
        <strain evidence="2">LMG 32879</strain>
    </source>
</reference>
<name>A0AA35UUG6_9PROT</name>
<comment type="caution">
    <text evidence="2">The sequence shown here is derived from an EMBL/GenBank/DDBJ whole genome shotgun (WGS) entry which is preliminary data.</text>
</comment>
<dbReference type="RefSeq" id="WP_289840851.1">
    <property type="nucleotide sequence ID" value="NZ_CATKSH010000003.1"/>
</dbReference>
<keyword evidence="1" id="KW-0472">Membrane</keyword>
<evidence type="ECO:0000256" key="1">
    <source>
        <dbReference type="SAM" id="Phobius"/>
    </source>
</evidence>
<sequence length="97" mass="10374">MKPALTSRDWFPKVAAATLPGAGLTLGVIGVLGCVSHGDVTPRDASGQFLMWLAALIWVVLLGTCFLFRSGRQAWLSLVAANIIVWSAYGLTRMLLS</sequence>
<keyword evidence="1" id="KW-0812">Transmembrane</keyword>
<feature type="transmembrane region" description="Helical" evidence="1">
    <location>
        <begin position="75"/>
        <end position="96"/>
    </location>
</feature>
<keyword evidence="3" id="KW-1185">Reference proteome</keyword>
<organism evidence="2 3">
    <name type="scientific">Brytella acorum</name>
    <dbReference type="NCBI Taxonomy" id="2959299"/>
    <lineage>
        <taxon>Bacteria</taxon>
        <taxon>Pseudomonadati</taxon>
        <taxon>Pseudomonadota</taxon>
        <taxon>Alphaproteobacteria</taxon>
        <taxon>Acetobacterales</taxon>
        <taxon>Acetobacteraceae</taxon>
        <taxon>Brytella</taxon>
    </lineage>
</organism>
<gene>
    <name evidence="2" type="ORF">LMG32879_000734</name>
</gene>
<dbReference type="PROSITE" id="PS51257">
    <property type="entry name" value="PROKAR_LIPOPROTEIN"/>
    <property type="match status" value="1"/>
</dbReference>
<accession>A0AA35UUG6</accession>